<proteinExistence type="predicted"/>
<evidence type="ECO:0000256" key="2">
    <source>
        <dbReference type="ARBA" id="ARBA00022525"/>
    </source>
</evidence>
<dbReference type="InterPro" id="IPR037120">
    <property type="entry name" value="Haem_peroxidase_sf_animal"/>
</dbReference>
<dbReference type="Proteomes" id="UP000306340">
    <property type="component" value="Unassembled WGS sequence"/>
</dbReference>
<keyword evidence="4" id="KW-0560">Oxidoreductase</keyword>
<gene>
    <name evidence="4" type="ORF">FAZ78_06980</name>
</gene>
<name>A0A4U0YZG0_9RHOB</name>
<dbReference type="PANTHER" id="PTHR11475">
    <property type="entry name" value="OXIDASE/PEROXIDASE"/>
    <property type="match status" value="1"/>
</dbReference>
<dbReference type="InterPro" id="IPR019791">
    <property type="entry name" value="Haem_peroxidase_animal"/>
</dbReference>
<accession>A0A4U0YZG0</accession>
<dbReference type="CDD" id="cd09819">
    <property type="entry name" value="An_peroxidase_bacterial_1"/>
    <property type="match status" value="1"/>
</dbReference>
<sequence>MLFSLGHGQHVVQEKNPAPYAAAKLSAVAPSLKMVAPRELQMASDEAQFSAATDAVALADRGMVSVDAPAVEVGKFRYYFDNGAALPERDDMPDLLDALADSMVEALPPASDQNSQIPPVFTYFGQFIDHDLTANTDRDSDISIIDGAIRPKPRAEITANLFNLRDGSLGLDSLYGDSIGQGPFATRLAGLMRFPGNRAKMRLALPAPIGGRVPLPATDSATDLLRLGFLLRNGLLDIAELQALDDDLKKVFLEADGTPRAARAIIGDARNDENLIIAQLQVLFLRLHNKFADATHSRSFQTAQRLTRWHYQWLVINEYLPTVCDPAVLKEVVDLAAPLYSAFYDRHNGSGPKMPMPMEFSVAAFRFGHSMIRGGYDHNRFFGEPVAGTQGVKPFAAMNDLFAFTGDGRMKPLDVPTAPPGEQLPQNWVIEWERWVKIDPTRPNRSARKIDTELAPPLLDLINQPAGVFRHLARRNLRRGYRLSLPTAQACAEAIHEAGYKRFPMLEPEVIASGSEARRKAVLDGGFDTRTPLWFYVLKEAEVFGKGEHLGPLGTHLVANTLVGLIVNDLDSYWNAHGGRWAPEHFNAGSPIRSIQDVARFCGML</sequence>
<dbReference type="SUPFAM" id="SSF48113">
    <property type="entry name" value="Heme-dependent peroxidases"/>
    <property type="match status" value="1"/>
</dbReference>
<dbReference type="EMBL" id="SWAU01000046">
    <property type="protein sequence ID" value="TKA97295.1"/>
    <property type="molecule type" value="Genomic_DNA"/>
</dbReference>
<dbReference type="Gene3D" id="1.10.640.10">
    <property type="entry name" value="Haem peroxidase domain superfamily, animal type"/>
    <property type="match status" value="1"/>
</dbReference>
<dbReference type="InterPro" id="IPR010255">
    <property type="entry name" value="Haem_peroxidase_sf"/>
</dbReference>
<dbReference type="GO" id="GO:0006979">
    <property type="term" value="P:response to oxidative stress"/>
    <property type="evidence" value="ECO:0007669"/>
    <property type="project" value="InterPro"/>
</dbReference>
<keyword evidence="3" id="KW-0325">Glycoprotein</keyword>
<keyword evidence="2" id="KW-0964">Secreted</keyword>
<reference evidence="4 5" key="1">
    <citation type="submission" date="2019-04" db="EMBL/GenBank/DDBJ databases">
        <title>Crypto-aerobic microbial life in anoxic (sulfidic) marine sediments.</title>
        <authorList>
            <person name="Bhattacharya S."/>
            <person name="Roy C."/>
            <person name="Mondal N."/>
            <person name="Sarkar J."/>
            <person name="Mandal S."/>
            <person name="Rameez M.J."/>
            <person name="Ghosh W."/>
        </authorList>
    </citation>
    <scope>NUCLEOTIDE SEQUENCE [LARGE SCALE GENOMIC DNA]</scope>
    <source>
        <strain evidence="4 5">SBBC</strain>
    </source>
</reference>
<evidence type="ECO:0000256" key="3">
    <source>
        <dbReference type="ARBA" id="ARBA00023180"/>
    </source>
</evidence>
<dbReference type="GO" id="GO:0005576">
    <property type="term" value="C:extracellular region"/>
    <property type="evidence" value="ECO:0007669"/>
    <property type="project" value="UniProtKB-SubCell"/>
</dbReference>
<evidence type="ECO:0000313" key="4">
    <source>
        <dbReference type="EMBL" id="TKA97295.1"/>
    </source>
</evidence>
<keyword evidence="4" id="KW-0575">Peroxidase</keyword>
<dbReference type="GO" id="GO:0004601">
    <property type="term" value="F:peroxidase activity"/>
    <property type="evidence" value="ECO:0007669"/>
    <property type="project" value="UniProtKB-KW"/>
</dbReference>
<dbReference type="GO" id="GO:0020037">
    <property type="term" value="F:heme binding"/>
    <property type="evidence" value="ECO:0007669"/>
    <property type="project" value="InterPro"/>
</dbReference>
<dbReference type="RefSeq" id="WP_136791903.1">
    <property type="nucleotide sequence ID" value="NZ_SWAU01000046.1"/>
</dbReference>
<protein>
    <submittedName>
        <fullName evidence="4">Peroxidase</fullName>
    </submittedName>
</protein>
<dbReference type="AlphaFoldDB" id="A0A4U0YZG0"/>
<evidence type="ECO:0000256" key="1">
    <source>
        <dbReference type="ARBA" id="ARBA00004613"/>
    </source>
</evidence>
<dbReference type="Pfam" id="PF03098">
    <property type="entry name" value="An_peroxidase"/>
    <property type="match status" value="1"/>
</dbReference>
<comment type="caution">
    <text evidence="4">The sequence shown here is derived from an EMBL/GenBank/DDBJ whole genome shotgun (WGS) entry which is preliminary data.</text>
</comment>
<evidence type="ECO:0000313" key="5">
    <source>
        <dbReference type="Proteomes" id="UP000306340"/>
    </source>
</evidence>
<organism evidence="4 5">
    <name type="scientific">Cereibacter changlensis</name>
    <dbReference type="NCBI Taxonomy" id="402884"/>
    <lineage>
        <taxon>Bacteria</taxon>
        <taxon>Pseudomonadati</taxon>
        <taxon>Pseudomonadota</taxon>
        <taxon>Alphaproteobacteria</taxon>
        <taxon>Rhodobacterales</taxon>
        <taxon>Paracoccaceae</taxon>
        <taxon>Cereibacter</taxon>
    </lineage>
</organism>
<dbReference type="PANTHER" id="PTHR11475:SF4">
    <property type="entry name" value="CHORION PEROXIDASE"/>
    <property type="match status" value="1"/>
</dbReference>
<comment type="subcellular location">
    <subcellularLocation>
        <location evidence="1">Secreted</location>
    </subcellularLocation>
</comment>